<dbReference type="SUPFAM" id="SSF56281">
    <property type="entry name" value="Metallo-hydrolase/oxidoreductase"/>
    <property type="match status" value="1"/>
</dbReference>
<gene>
    <name evidence="1" type="ORF">C0039_07410</name>
</gene>
<dbReference type="AlphaFoldDB" id="A0A2N5X4F0"/>
<comment type="caution">
    <text evidence="1">The sequence shown here is derived from an EMBL/GenBank/DDBJ whole genome shotgun (WGS) entry which is preliminary data.</text>
</comment>
<protein>
    <recommendedName>
        <fullName evidence="3">MBL fold metallo-hydrolase</fullName>
    </recommendedName>
</protein>
<dbReference type="OrthoDB" id="7402742at2"/>
<dbReference type="InterPro" id="IPR036866">
    <property type="entry name" value="RibonucZ/Hydroxyglut_hydro"/>
</dbReference>
<proteinExistence type="predicted"/>
<keyword evidence="2" id="KW-1185">Reference proteome</keyword>
<dbReference type="Proteomes" id="UP000235005">
    <property type="component" value="Unassembled WGS sequence"/>
</dbReference>
<organism evidence="1 2">
    <name type="scientific">Pseudohalioglobus lutimaris</name>
    <dbReference type="NCBI Taxonomy" id="1737061"/>
    <lineage>
        <taxon>Bacteria</taxon>
        <taxon>Pseudomonadati</taxon>
        <taxon>Pseudomonadota</taxon>
        <taxon>Gammaproteobacteria</taxon>
        <taxon>Cellvibrionales</taxon>
        <taxon>Halieaceae</taxon>
        <taxon>Pseudohalioglobus</taxon>
    </lineage>
</organism>
<reference evidence="1 2" key="1">
    <citation type="submission" date="2018-01" db="EMBL/GenBank/DDBJ databases">
        <title>The draft genome sequence of Halioglobus lutimaris HF004.</title>
        <authorList>
            <person name="Du Z.-J."/>
            <person name="Shi M.-J."/>
        </authorList>
    </citation>
    <scope>NUCLEOTIDE SEQUENCE [LARGE SCALE GENOMIC DNA]</scope>
    <source>
        <strain evidence="1 2">HF004</strain>
    </source>
</reference>
<dbReference type="RefSeq" id="WP_076000916.1">
    <property type="nucleotide sequence ID" value="NZ_PKUS01000007.1"/>
</dbReference>
<sequence>MADKIIQVAENFWNIRGSFRIGGVVDIGTQASLVRLDNGSFVLLDSYAIGESLASEIDAILDGGEIEAILNLHPFHTIHVERMHELFPEARLHGTQRHLDLFPDLPWEEVRSEDQELHDWYSDDLDFSIPRGVDFISANENVHFASVLAYHRASGTIHVDDTLMCIRLPRLLSLVGLRDRVSFHPTLAMALEKRDGAAAEFREWAAEIAEAWGDAENLCAAHSSPLLAETNRGASIRERIRKATGRCELLLSQHARRYR</sequence>
<evidence type="ECO:0008006" key="3">
    <source>
        <dbReference type="Google" id="ProtNLM"/>
    </source>
</evidence>
<evidence type="ECO:0000313" key="1">
    <source>
        <dbReference type="EMBL" id="PLW69353.1"/>
    </source>
</evidence>
<name>A0A2N5X4F0_9GAMM</name>
<evidence type="ECO:0000313" key="2">
    <source>
        <dbReference type="Proteomes" id="UP000235005"/>
    </source>
</evidence>
<accession>A0A2N5X4F0</accession>
<dbReference type="EMBL" id="PKUS01000007">
    <property type="protein sequence ID" value="PLW69353.1"/>
    <property type="molecule type" value="Genomic_DNA"/>
</dbReference>